<dbReference type="PANTHER" id="PTHR42834">
    <property type="entry name" value="ENDONUCLEASE/EXONUCLEASE/PHOSPHATASE FAMILY PROTEIN (AFU_ORTHOLOGUE AFUA_3G09210)"/>
    <property type="match status" value="1"/>
</dbReference>
<dbReference type="InterPro" id="IPR036415">
    <property type="entry name" value="Lamin_tail_dom_sf"/>
</dbReference>
<proteinExistence type="predicted"/>
<dbReference type="InterPro" id="IPR001322">
    <property type="entry name" value="Lamin_tail_dom"/>
</dbReference>
<accession>A0A368W1R2</accession>
<dbReference type="RefSeq" id="WP_181873429.1">
    <property type="nucleotide sequence ID" value="NZ_QPJD01000005.1"/>
</dbReference>
<gene>
    <name evidence="4" type="ORF">DFP97_105150</name>
</gene>
<dbReference type="Gene3D" id="3.60.10.10">
    <property type="entry name" value="Endonuclease/exonuclease/phosphatase"/>
    <property type="match status" value="1"/>
</dbReference>
<feature type="domain" description="LTD" evidence="3">
    <location>
        <begin position="27"/>
        <end position="159"/>
    </location>
</feature>
<feature type="compositionally biased region" description="Polar residues" evidence="1">
    <location>
        <begin position="200"/>
        <end position="213"/>
    </location>
</feature>
<dbReference type="SUPFAM" id="SSF56219">
    <property type="entry name" value="DNase I-like"/>
    <property type="match status" value="1"/>
</dbReference>
<evidence type="ECO:0000313" key="5">
    <source>
        <dbReference type="Proteomes" id="UP000252415"/>
    </source>
</evidence>
<sequence>MQYLMRRIQRHTCMMLAALILISGSLGSLGQPINAAGAGHVVISQVYGGGGNGTGASFKQDFIELYNPTDEEITLDGMKLIYASATGAWPTSGNNLMPLSGKIGPGKYYLTQQASGTDTTVPNLPSPDATGTLSMAGASGKVKLVGSDGAAIDLVGYGSANEFEGTGPTGTLLTNVTAAIRKPSNIAETSRDQDTDDNSVDFTTGTPSPRNSAYGSVVENVQAQPGSGIVAQGDQVTLMSPTPGASIYYRVNAASPSDEYVLYSTPITINQAATIETYAAKEGMADSSTVTYSYTISGVTSIAEARILADNTNSLIEGTVTYKEVTGGQVNLYVQDETAGIVVRGPGLTAETGDKIKASGTVKQYFGLAQLLVETSNVTITEDNAGVPVSQLIQSTGMGESVEAEFVSVENVTAGAANAFNEFTVTDDKGTFIIKSPYLESGEKYERINGVVTYAFNNYMLVPRSSSDVIKKVVSVIASPSPSGLVQAGTAVTLNTPAEGGKIYYTTDGSEPTAVEANEYQTAITIETDTIIKAIVVAGDVTSEVFTFSYTLQKTYDNLKIHDIQAATHLSPYAGHIVTGVEGIITMKRSDGKWFLQGADVDSDEIDSTSEAILIEPKVSVSLNVGDKVTLTGTVLEVKEEGYADAKDLTTTQITVSAISVLSNGNDLPLPVIIGADRIQPTITIDNDGMRKFDPKKDALDFYESLEGMRVQLNDARIVGPFNYETPVVLGEQPASTVMTPSGGIILTGKGLNPQRILIAKEPAQKVKTGDKFNDSIIGVMSYDFSNYKVIPESLPEITASTISREVTSLEASDDKLTVASFNIENFWNNPSRAETTRKNNIAKSIVTNLKSPDIVALIEVQDNNGTKNDGTTDASASFEALIAAISANGGPAYSYTDIAPMNNEDGGALGGNIRVGYLYNHDRVTLVEKTLGKGDATTAVSYGAEGLSHNPGRIDPTNVAFEDSRKPLAAEFEFQGEKVIVIANHFNSKGGDEAPFGAVQPLPEILGSEMQRHKIAKVVNSFVQSIYEKNAKANVILLGDLNDFQFSKTLELTKGNRLTNLVDALPEKERYSYIYQGNSQTLDHILVDKKLAKYSSLDIVHINADFDASQGRVSDHDPLLVQVDLAASQY</sequence>
<dbReference type="InterPro" id="IPR005135">
    <property type="entry name" value="Endo/exonuclease/phosphatase"/>
</dbReference>
<comment type="caution">
    <text evidence="4">The sequence shown here is derived from an EMBL/GenBank/DDBJ whole genome shotgun (WGS) entry which is preliminary data.</text>
</comment>
<dbReference type="InterPro" id="IPR059177">
    <property type="entry name" value="GH29D-like_dom"/>
</dbReference>
<keyword evidence="2" id="KW-0732">Signal</keyword>
<dbReference type="InterPro" id="IPR036691">
    <property type="entry name" value="Endo/exonu/phosph_ase_sf"/>
</dbReference>
<evidence type="ECO:0000256" key="1">
    <source>
        <dbReference type="SAM" id="MobiDB-lite"/>
    </source>
</evidence>
<dbReference type="PROSITE" id="PS51841">
    <property type="entry name" value="LTD"/>
    <property type="match status" value="1"/>
</dbReference>
<feature type="chain" id="PRO_5039590366" description="LTD domain-containing protein" evidence="2">
    <location>
        <begin position="31"/>
        <end position="1131"/>
    </location>
</feature>
<dbReference type="PANTHER" id="PTHR42834:SF1">
    <property type="entry name" value="ENDONUCLEASE_EXONUCLEASE_PHOSPHATASE FAMILY PROTEIN (AFU_ORTHOLOGUE AFUA_3G09210)"/>
    <property type="match status" value="1"/>
</dbReference>
<dbReference type="GO" id="GO:0003824">
    <property type="term" value="F:catalytic activity"/>
    <property type="evidence" value="ECO:0007669"/>
    <property type="project" value="InterPro"/>
</dbReference>
<dbReference type="EMBL" id="QPJD01000005">
    <property type="protein sequence ID" value="RCW48965.1"/>
    <property type="molecule type" value="Genomic_DNA"/>
</dbReference>
<keyword evidence="5" id="KW-1185">Reference proteome</keyword>
<reference evidence="4 5" key="1">
    <citation type="submission" date="2018-07" db="EMBL/GenBank/DDBJ databases">
        <title>Genomic Encyclopedia of Type Strains, Phase III (KMG-III): the genomes of soil and plant-associated and newly described type strains.</title>
        <authorList>
            <person name="Whitman W."/>
        </authorList>
    </citation>
    <scope>NUCLEOTIDE SEQUENCE [LARGE SCALE GENOMIC DNA]</scope>
    <source>
        <strain evidence="4 5">CECT 7506</strain>
    </source>
</reference>
<name>A0A368W1R2_9BACL</name>
<feature type="region of interest" description="Disordered" evidence="1">
    <location>
        <begin position="184"/>
        <end position="213"/>
    </location>
</feature>
<evidence type="ECO:0000259" key="3">
    <source>
        <dbReference type="PROSITE" id="PS51841"/>
    </source>
</evidence>
<dbReference type="SUPFAM" id="SSF74853">
    <property type="entry name" value="Lamin A/C globular tail domain"/>
    <property type="match status" value="1"/>
</dbReference>
<dbReference type="Pfam" id="PF00932">
    <property type="entry name" value="LTD"/>
    <property type="match status" value="1"/>
</dbReference>
<dbReference type="Pfam" id="PF03372">
    <property type="entry name" value="Exo_endo_phos"/>
    <property type="match status" value="1"/>
</dbReference>
<protein>
    <recommendedName>
        <fullName evidence="3">LTD domain-containing protein</fullName>
    </recommendedName>
</protein>
<feature type="signal peptide" evidence="2">
    <location>
        <begin position="1"/>
        <end position="30"/>
    </location>
</feature>
<dbReference type="AlphaFoldDB" id="A0A368W1R2"/>
<evidence type="ECO:0000256" key="2">
    <source>
        <dbReference type="SAM" id="SignalP"/>
    </source>
</evidence>
<evidence type="ECO:0000313" key="4">
    <source>
        <dbReference type="EMBL" id="RCW48965.1"/>
    </source>
</evidence>
<dbReference type="Proteomes" id="UP000252415">
    <property type="component" value="Unassembled WGS sequence"/>
</dbReference>
<organism evidence="4 5">
    <name type="scientific">Paenibacillus prosopidis</name>
    <dbReference type="NCBI Taxonomy" id="630520"/>
    <lineage>
        <taxon>Bacteria</taxon>
        <taxon>Bacillati</taxon>
        <taxon>Bacillota</taxon>
        <taxon>Bacilli</taxon>
        <taxon>Bacillales</taxon>
        <taxon>Paenibacillaceae</taxon>
        <taxon>Paenibacillus</taxon>
    </lineage>
</organism>
<dbReference type="Pfam" id="PF13290">
    <property type="entry name" value="CHB_HEX_C_1"/>
    <property type="match status" value="2"/>
</dbReference>